<evidence type="ECO:0000313" key="4">
    <source>
        <dbReference type="Proteomes" id="UP000663940"/>
    </source>
</evidence>
<name>A0AAE6JM37_9SPHI</name>
<dbReference type="AlphaFoldDB" id="A0AAE6JM37"/>
<dbReference type="RefSeq" id="WP_112653877.1">
    <property type="nucleotide sequence ID" value="NZ_CP043451.1"/>
</dbReference>
<organism evidence="1 3">
    <name type="scientific">Mucilaginibacter rubeus</name>
    <dbReference type="NCBI Taxonomy" id="2027860"/>
    <lineage>
        <taxon>Bacteria</taxon>
        <taxon>Pseudomonadati</taxon>
        <taxon>Bacteroidota</taxon>
        <taxon>Sphingobacteriia</taxon>
        <taxon>Sphingobacteriales</taxon>
        <taxon>Sphingobacteriaceae</taxon>
        <taxon>Mucilaginibacter</taxon>
    </lineage>
</organism>
<evidence type="ECO:0000313" key="3">
    <source>
        <dbReference type="Proteomes" id="UP000250557"/>
    </source>
</evidence>
<proteinExistence type="predicted"/>
<reference evidence="2 4" key="2">
    <citation type="submission" date="2021-03" db="EMBL/GenBank/DDBJ databases">
        <title>Mucilaginibacter strains isolated from gold and copper mining confer multi heavy-metal resistance.</title>
        <authorList>
            <person name="Li Y."/>
        </authorList>
    </citation>
    <scope>NUCLEOTIDE SEQUENCE [LARGE SCALE GENOMIC DNA]</scope>
    <source>
        <strain evidence="2 4">P2-4</strain>
    </source>
</reference>
<protein>
    <submittedName>
        <fullName evidence="1">Uncharacterized protein</fullName>
    </submittedName>
</protein>
<keyword evidence="4" id="KW-1185">Reference proteome</keyword>
<evidence type="ECO:0000313" key="1">
    <source>
        <dbReference type="EMBL" id="QEM07873.1"/>
    </source>
</evidence>
<gene>
    <name evidence="1" type="ORF">DIU31_031840</name>
    <name evidence="2" type="ORF">J3L21_29175</name>
</gene>
<dbReference type="EMBL" id="CP043451">
    <property type="protein sequence ID" value="QEM07873.1"/>
    <property type="molecule type" value="Genomic_DNA"/>
</dbReference>
<evidence type="ECO:0000313" key="2">
    <source>
        <dbReference type="EMBL" id="QTE49557.1"/>
    </source>
</evidence>
<accession>A0AAE6JM37</accession>
<sequence>MANTCFNEVSFGGNHAAAMKAYQSFYDIVVVGKTDLPGFQGIDRPVVWDVSLENNRVYCYRSVGKANTDRISAFAAHFGADHHHYYIEPVTGLCGEVSNQNGKTMHIKLVEDDFGLTLYDPLSDQFYFRDTFADHEYELWPVLLNEKKILASGDAVERRIQGQLPLIDLGGTNFIMDWPHKEFRQADDERNHIPADSLMLNNEGDGYICLYDRKTGKVVEPPRLFHFTTGGLPARPAK</sequence>
<dbReference type="Proteomes" id="UP000663940">
    <property type="component" value="Chromosome"/>
</dbReference>
<dbReference type="EMBL" id="CP071880">
    <property type="protein sequence ID" value="QTE49557.1"/>
    <property type="molecule type" value="Genomic_DNA"/>
</dbReference>
<reference evidence="1 3" key="1">
    <citation type="submission" date="2019-08" db="EMBL/GenBank/DDBJ databases">
        <title>Comparative genome analysis confer to the adaptation heavy metal polluted environment.</title>
        <authorList>
            <person name="Li Y."/>
        </authorList>
    </citation>
    <scope>NUCLEOTIDE SEQUENCE [LARGE SCALE GENOMIC DNA]</scope>
    <source>
        <strain evidence="1 3">P2</strain>
    </source>
</reference>
<dbReference type="Proteomes" id="UP000250557">
    <property type="component" value="Chromosome"/>
</dbReference>